<evidence type="ECO:0000313" key="9">
    <source>
        <dbReference type="EMBL" id="SAM00168.1"/>
    </source>
</evidence>
<dbReference type="InterPro" id="IPR000892">
    <property type="entry name" value="Ribosomal_eS26"/>
</dbReference>
<feature type="region of interest" description="Disordered" evidence="7">
    <location>
        <begin position="1107"/>
        <end position="1148"/>
    </location>
</feature>
<dbReference type="GO" id="GO:0005634">
    <property type="term" value="C:nucleus"/>
    <property type="evidence" value="ECO:0007669"/>
    <property type="project" value="TreeGrafter"/>
</dbReference>
<evidence type="ECO:0000256" key="7">
    <source>
        <dbReference type="SAM" id="MobiDB-lite"/>
    </source>
</evidence>
<dbReference type="Pfam" id="PF01283">
    <property type="entry name" value="Ribosomal_S26e"/>
    <property type="match status" value="1"/>
</dbReference>
<evidence type="ECO:0000256" key="1">
    <source>
        <dbReference type="ARBA" id="ARBA00008596"/>
    </source>
</evidence>
<keyword evidence="4" id="KW-0067">ATP-binding</keyword>
<reference evidence="9" key="1">
    <citation type="submission" date="2016-04" db="EMBL/GenBank/DDBJ databases">
        <authorList>
            <person name="Evans L.H."/>
            <person name="Alamgir A."/>
            <person name="Owens N."/>
            <person name="Weber N.D."/>
            <person name="Virtaneva K."/>
            <person name="Barbian K."/>
            <person name="Babar A."/>
            <person name="Rosenke K."/>
        </authorList>
    </citation>
    <scope>NUCLEOTIDE SEQUENCE [LARGE SCALE GENOMIC DNA]</scope>
    <source>
        <strain evidence="9">CBS 101.48</strain>
    </source>
</reference>
<feature type="compositionally biased region" description="Polar residues" evidence="7">
    <location>
        <begin position="1109"/>
        <end position="1119"/>
    </location>
</feature>
<evidence type="ECO:0000256" key="4">
    <source>
        <dbReference type="ARBA" id="ARBA00022840"/>
    </source>
</evidence>
<sequence length="1349" mass="153408">MSLSAVESIVKAGTLDLLLDTPILNTPPRSPLENQTTTLQQQEWIPFDKNHWTPLDKDKRTVGWINQLQQTNKIQATCYSEPKDSVLRVRIYVILTKDSLVSDYYDWSSSHHAKSPFLELMLLLDRRPDLFLDNYTPAHCDYIRRPILSPFNENVHSSLLDIFVHMPSPGNVKLPEDTEPVVKDFLKKAEDLDCPFGMKTTLYRYQKASMLKILQRELAPCFVHRPTVVELLSVDGSSYYHDQLTGISTAIPGLQKDVAGGIICEDMGTGKTCICLATIMTAKRILPPLHDVIIETDFLMNCDDKPVPASQGVMSLRNLASIQTMINSVDWRPYRSQLPSDIITAFECSAPYYSWTSEKDRPLLDRPHRREIKIPTLKVYLSTATLVVVPDNLVAQWTGEIYKHIQDGHLDFLVLDKSKEPIPDPLHLLQLDMVLISQSRFSHENSSGGFDFQGIPRQCHCLYIGSTRNRNCICDATLDKPKYTSPLLQVHWKRVIVDEGHSLSARNNRQSNLSSKLFSCWNWICTGTPTQNLTETAAVRTRQEGIADDLTRLGILLGDILKLQPYASRKKLWPQSVVKPFILGKIWAQNNIKNIMCRTMIRNQRSSIENEVVLPPLHCKTVELDFDYYQWLAHNCQISMISLNAILSEREGPDYLFNKNNQKALRETVSNLRQSCTWHSIDLSALRSSHHNCLQKLKQLDAGIAHMNDDDKRDLRQLKQVFELALGDPLFMDMMTKHEVSFVVQGLPDLMKERWGWCAGSRGAYLPVSSDPWDDHCLVSGDIVVDLMHDVTDPKRSNKDLYVYNSKANLLESTVIYEKRQKQELLAASKKKKIGDGPIAANVVDSETNYSTTSPPPSSSASSASASASASASIGGSGNNLDQDESLSLTFYTRGVFDDVRILCSTSSKINYLVDQILLYHSTEKCIIFSQHYNEMQEIYLALQLVKVRVLMYLHTSMTSVKRSQAIMTFNTSDNANVMIMAVQRAAYGIDLASASRVYFCSPVWQAAMEQQAIKRAHRIGQTKPVFVEILVIRHSIEDALLKRRNVVAAHQDNSKVDFYADKRLQNILNHANIVAKPDHIHQSEGDGAYYQRISFLDKPIRLIPRAQSPPSNITNFDSSLDEKRTSSEKGEPDIDISGHNEPSHKKKKRKLHSACLIGVEMYVRSFGPTILTPLSFFLTLHKMVNHPSIYPSIHPSIHPPRLGHMPFFAIPYDFCDNRDIRQINCTSERFLGLFDMTTIPFDTCKRRNNGRNKHGRGHNKFVRCINCYRCCPKDKAIKRFTIRNMVEAAAVRDLQEASIYEEYTIPKLYVKLHYCISCAIHARVVRVRSVVSRRNRAPPPRFRFQKAN</sequence>
<dbReference type="InterPro" id="IPR049730">
    <property type="entry name" value="SNF2/RAD54-like_C"/>
</dbReference>
<keyword evidence="2" id="KW-0547">Nucleotide-binding</keyword>
<dbReference type="GO" id="GO:0008094">
    <property type="term" value="F:ATP-dependent activity, acting on DNA"/>
    <property type="evidence" value="ECO:0007669"/>
    <property type="project" value="TreeGrafter"/>
</dbReference>
<dbReference type="InterPro" id="IPR000330">
    <property type="entry name" value="SNF2_N"/>
</dbReference>
<dbReference type="InterPro" id="IPR001650">
    <property type="entry name" value="Helicase_C-like"/>
</dbReference>
<dbReference type="GO" id="GO:1990904">
    <property type="term" value="C:ribonucleoprotein complex"/>
    <property type="evidence" value="ECO:0007669"/>
    <property type="project" value="UniProtKB-KW"/>
</dbReference>
<keyword evidence="5" id="KW-0689">Ribosomal protein</keyword>
<dbReference type="GO" id="GO:0006412">
    <property type="term" value="P:translation"/>
    <property type="evidence" value="ECO:0007669"/>
    <property type="project" value="InterPro"/>
</dbReference>
<dbReference type="OrthoDB" id="2801544at2759"/>
<evidence type="ECO:0000259" key="8">
    <source>
        <dbReference type="PROSITE" id="PS51194"/>
    </source>
</evidence>
<dbReference type="InParanoid" id="A0A163M0P6"/>
<dbReference type="CDD" id="cd18793">
    <property type="entry name" value="SF2_C_SNF"/>
    <property type="match status" value="1"/>
</dbReference>
<dbReference type="GO" id="GO:0016787">
    <property type="term" value="F:hydrolase activity"/>
    <property type="evidence" value="ECO:0007669"/>
    <property type="project" value="UniProtKB-KW"/>
</dbReference>
<dbReference type="OMA" id="LLHEMNY"/>
<keyword evidence="10" id="KW-1185">Reference proteome</keyword>
<dbReference type="STRING" id="4829.A0A163M0P6"/>
<evidence type="ECO:0000256" key="3">
    <source>
        <dbReference type="ARBA" id="ARBA00022801"/>
    </source>
</evidence>
<dbReference type="PANTHER" id="PTHR45626">
    <property type="entry name" value="TRANSCRIPTION TERMINATION FACTOR 2-RELATED"/>
    <property type="match status" value="1"/>
</dbReference>
<dbReference type="GO" id="GO:0005524">
    <property type="term" value="F:ATP binding"/>
    <property type="evidence" value="ECO:0007669"/>
    <property type="project" value="UniProtKB-KW"/>
</dbReference>
<dbReference type="GO" id="GO:0003735">
    <property type="term" value="F:structural constituent of ribosome"/>
    <property type="evidence" value="ECO:0007669"/>
    <property type="project" value="InterPro"/>
</dbReference>
<proteinExistence type="inferred from homology"/>
<dbReference type="Pfam" id="PF00176">
    <property type="entry name" value="SNF2-rel_dom"/>
    <property type="match status" value="1"/>
</dbReference>
<dbReference type="SUPFAM" id="SSF52540">
    <property type="entry name" value="P-loop containing nucleoside triphosphate hydrolases"/>
    <property type="match status" value="2"/>
</dbReference>
<dbReference type="SMART" id="SM00490">
    <property type="entry name" value="HELICc"/>
    <property type="match status" value="1"/>
</dbReference>
<dbReference type="Pfam" id="PF00271">
    <property type="entry name" value="Helicase_C"/>
    <property type="match status" value="1"/>
</dbReference>
<dbReference type="Gene3D" id="3.40.50.300">
    <property type="entry name" value="P-loop containing nucleotide triphosphate hydrolases"/>
    <property type="match status" value="2"/>
</dbReference>
<dbReference type="PROSITE" id="PS51194">
    <property type="entry name" value="HELICASE_CTER"/>
    <property type="match status" value="1"/>
</dbReference>
<keyword evidence="6" id="KW-0687">Ribonucleoprotein</keyword>
<keyword evidence="3" id="KW-0378">Hydrolase</keyword>
<dbReference type="PANTHER" id="PTHR45626:SF51">
    <property type="entry name" value="SNF2-RELATED DOMAIN-CONTAINING PROTEIN"/>
    <property type="match status" value="1"/>
</dbReference>
<gene>
    <name evidence="9" type="primary">ABSGL_05845.1 scaffold 7570</name>
</gene>
<dbReference type="Proteomes" id="UP000078561">
    <property type="component" value="Unassembled WGS sequence"/>
</dbReference>
<dbReference type="PROSITE" id="PS00733">
    <property type="entry name" value="RIBOSOMAL_S26E"/>
    <property type="match status" value="1"/>
</dbReference>
<name>A0A163M0P6_ABSGL</name>
<evidence type="ECO:0000256" key="6">
    <source>
        <dbReference type="ARBA" id="ARBA00023274"/>
    </source>
</evidence>
<dbReference type="InterPro" id="IPR050628">
    <property type="entry name" value="SNF2_RAD54_helicase_TF"/>
</dbReference>
<evidence type="ECO:0000313" key="10">
    <source>
        <dbReference type="Proteomes" id="UP000078561"/>
    </source>
</evidence>
<dbReference type="Gene3D" id="3.30.1740.20">
    <property type="entry name" value="Ribosomal protein S26e"/>
    <property type="match status" value="1"/>
</dbReference>
<dbReference type="GO" id="GO:0006281">
    <property type="term" value="P:DNA repair"/>
    <property type="evidence" value="ECO:0007669"/>
    <property type="project" value="TreeGrafter"/>
</dbReference>
<dbReference type="InterPro" id="IPR038551">
    <property type="entry name" value="Ribosomal_eS26_sf"/>
</dbReference>
<evidence type="ECO:0000256" key="5">
    <source>
        <dbReference type="ARBA" id="ARBA00022980"/>
    </source>
</evidence>
<accession>A0A163M0P6</accession>
<feature type="domain" description="Helicase C-terminal" evidence="8">
    <location>
        <begin position="913"/>
        <end position="1069"/>
    </location>
</feature>
<evidence type="ECO:0000256" key="2">
    <source>
        <dbReference type="ARBA" id="ARBA00022741"/>
    </source>
</evidence>
<dbReference type="InterPro" id="IPR047864">
    <property type="entry name" value="Ribosomal_eS26_CS"/>
</dbReference>
<dbReference type="GO" id="GO:0005840">
    <property type="term" value="C:ribosome"/>
    <property type="evidence" value="ECO:0007669"/>
    <property type="project" value="UniProtKB-KW"/>
</dbReference>
<dbReference type="EMBL" id="LT553165">
    <property type="protein sequence ID" value="SAM00168.1"/>
    <property type="molecule type" value="Genomic_DNA"/>
</dbReference>
<feature type="compositionally biased region" description="Basic and acidic residues" evidence="7">
    <location>
        <begin position="1121"/>
        <end position="1144"/>
    </location>
</feature>
<dbReference type="InterPro" id="IPR027417">
    <property type="entry name" value="P-loop_NTPase"/>
</dbReference>
<comment type="similarity">
    <text evidence="1">Belongs to the eukaryotic ribosomal protein eS26 family.</text>
</comment>
<organism evidence="9">
    <name type="scientific">Absidia glauca</name>
    <name type="common">Pin mould</name>
    <dbReference type="NCBI Taxonomy" id="4829"/>
    <lineage>
        <taxon>Eukaryota</taxon>
        <taxon>Fungi</taxon>
        <taxon>Fungi incertae sedis</taxon>
        <taxon>Mucoromycota</taxon>
        <taxon>Mucoromycotina</taxon>
        <taxon>Mucoromycetes</taxon>
        <taxon>Mucorales</taxon>
        <taxon>Cunninghamellaceae</taxon>
        <taxon>Absidia</taxon>
    </lineage>
</organism>
<dbReference type="FunFam" id="3.30.1740.20:FF:000001">
    <property type="entry name" value="40S ribosomal protein S26"/>
    <property type="match status" value="1"/>
</dbReference>
<protein>
    <recommendedName>
        <fullName evidence="8">Helicase C-terminal domain-containing protein</fullName>
    </recommendedName>
</protein>